<protein>
    <submittedName>
        <fullName evidence="10">Amino acid ABC transporter permease</fullName>
    </submittedName>
</protein>
<evidence type="ECO:0000256" key="3">
    <source>
        <dbReference type="ARBA" id="ARBA00022448"/>
    </source>
</evidence>
<comment type="subcellular location">
    <subcellularLocation>
        <location evidence="1">Cell inner membrane</location>
        <topology evidence="1">Multi-pass membrane protein</topology>
    </subcellularLocation>
    <subcellularLocation>
        <location evidence="8">Cell membrane</location>
        <topology evidence="8">Multi-pass membrane protein</topology>
    </subcellularLocation>
</comment>
<evidence type="ECO:0000256" key="1">
    <source>
        <dbReference type="ARBA" id="ARBA00004429"/>
    </source>
</evidence>
<dbReference type="RefSeq" id="WP_071630280.1">
    <property type="nucleotide sequence ID" value="NZ_JBHEEU010000007.1"/>
</dbReference>
<evidence type="ECO:0000313" key="11">
    <source>
        <dbReference type="Proteomes" id="UP000182985"/>
    </source>
</evidence>
<dbReference type="PANTHER" id="PTHR30614">
    <property type="entry name" value="MEMBRANE COMPONENT OF AMINO ACID ABC TRANSPORTER"/>
    <property type="match status" value="1"/>
</dbReference>
<organism evidence="10 11">
    <name type="scientific">Brucella cytisi</name>
    <dbReference type="NCBI Taxonomy" id="407152"/>
    <lineage>
        <taxon>Bacteria</taxon>
        <taxon>Pseudomonadati</taxon>
        <taxon>Pseudomonadota</taxon>
        <taxon>Alphaproteobacteria</taxon>
        <taxon>Hyphomicrobiales</taxon>
        <taxon>Brucellaceae</taxon>
        <taxon>Brucella/Ochrobactrum group</taxon>
        <taxon>Brucella</taxon>
    </lineage>
</organism>
<evidence type="ECO:0000256" key="5">
    <source>
        <dbReference type="ARBA" id="ARBA00022692"/>
    </source>
</evidence>
<dbReference type="SUPFAM" id="SSF161098">
    <property type="entry name" value="MetI-like"/>
    <property type="match status" value="1"/>
</dbReference>
<evidence type="ECO:0000256" key="4">
    <source>
        <dbReference type="ARBA" id="ARBA00022475"/>
    </source>
</evidence>
<dbReference type="AlphaFoldDB" id="A0A1J6HR49"/>
<feature type="transmembrane region" description="Helical" evidence="8">
    <location>
        <begin position="51"/>
        <end position="73"/>
    </location>
</feature>
<dbReference type="PROSITE" id="PS50928">
    <property type="entry name" value="ABC_TM1"/>
    <property type="match status" value="1"/>
</dbReference>
<comment type="similarity">
    <text evidence="2">Belongs to the binding-protein-dependent transport system permease family. HisMQ subfamily.</text>
</comment>
<evidence type="ECO:0000256" key="8">
    <source>
        <dbReference type="RuleBase" id="RU363032"/>
    </source>
</evidence>
<evidence type="ECO:0000256" key="2">
    <source>
        <dbReference type="ARBA" id="ARBA00010072"/>
    </source>
</evidence>
<dbReference type="Gene3D" id="1.10.3720.10">
    <property type="entry name" value="MetI-like"/>
    <property type="match status" value="1"/>
</dbReference>
<accession>A0A1J6HR49</accession>
<dbReference type="OrthoDB" id="7255919at2"/>
<dbReference type="EMBL" id="MOEC01000002">
    <property type="protein sequence ID" value="OIS94881.1"/>
    <property type="molecule type" value="Genomic_DNA"/>
</dbReference>
<evidence type="ECO:0000256" key="7">
    <source>
        <dbReference type="ARBA" id="ARBA00023136"/>
    </source>
</evidence>
<comment type="caution">
    <text evidence="10">The sequence shown here is derived from an EMBL/GenBank/DDBJ whole genome shotgun (WGS) entry which is preliminary data.</text>
</comment>
<evidence type="ECO:0000259" key="9">
    <source>
        <dbReference type="PROSITE" id="PS50928"/>
    </source>
</evidence>
<keyword evidence="7 8" id="KW-0472">Membrane</keyword>
<keyword evidence="11" id="KW-1185">Reference proteome</keyword>
<dbReference type="InterPro" id="IPR010065">
    <property type="entry name" value="AA_ABC_transptr_permease_3TM"/>
</dbReference>
<evidence type="ECO:0000256" key="6">
    <source>
        <dbReference type="ARBA" id="ARBA00022989"/>
    </source>
</evidence>
<dbReference type="GO" id="GO:0022857">
    <property type="term" value="F:transmembrane transporter activity"/>
    <property type="evidence" value="ECO:0007669"/>
    <property type="project" value="InterPro"/>
</dbReference>
<name>A0A1J6HR49_9HYPH</name>
<dbReference type="InterPro" id="IPR000515">
    <property type="entry name" value="MetI-like"/>
</dbReference>
<feature type="transmembrane region" description="Helical" evidence="8">
    <location>
        <begin position="79"/>
        <end position="101"/>
    </location>
</feature>
<reference evidence="10 11" key="1">
    <citation type="submission" date="2016-10" db="EMBL/GenBank/DDBJ databases">
        <title>The Draft Genome Sequence of the Potato Rhizosphere Bacteria Ochrobactrum sp. IPA7.2.</title>
        <authorList>
            <person name="Gogoleva N.E."/>
            <person name="Khlopko Y.A."/>
            <person name="Burygin G.L."/>
            <person name="Plotnikov A.O."/>
        </authorList>
    </citation>
    <scope>NUCLEOTIDE SEQUENCE [LARGE SCALE GENOMIC DNA]</scope>
    <source>
        <strain evidence="10 11">IPA7.2</strain>
    </source>
</reference>
<dbReference type="GO" id="GO:0043190">
    <property type="term" value="C:ATP-binding cassette (ABC) transporter complex"/>
    <property type="evidence" value="ECO:0007669"/>
    <property type="project" value="InterPro"/>
</dbReference>
<keyword evidence="3 8" id="KW-0813">Transport</keyword>
<dbReference type="Proteomes" id="UP000182985">
    <property type="component" value="Unassembled WGS sequence"/>
</dbReference>
<dbReference type="GO" id="GO:0006865">
    <property type="term" value="P:amino acid transport"/>
    <property type="evidence" value="ECO:0007669"/>
    <property type="project" value="TreeGrafter"/>
</dbReference>
<dbReference type="InterPro" id="IPR035906">
    <property type="entry name" value="MetI-like_sf"/>
</dbReference>
<dbReference type="CDD" id="cd06261">
    <property type="entry name" value="TM_PBP2"/>
    <property type="match status" value="1"/>
</dbReference>
<keyword evidence="6 8" id="KW-1133">Transmembrane helix</keyword>
<dbReference type="Pfam" id="PF00528">
    <property type="entry name" value="BPD_transp_1"/>
    <property type="match status" value="1"/>
</dbReference>
<proteinExistence type="inferred from homology"/>
<dbReference type="NCBIfam" id="TIGR01726">
    <property type="entry name" value="HEQRo_perm_3TM"/>
    <property type="match status" value="1"/>
</dbReference>
<keyword evidence="4" id="KW-1003">Cell membrane</keyword>
<evidence type="ECO:0000313" key="10">
    <source>
        <dbReference type="EMBL" id="OIS94881.1"/>
    </source>
</evidence>
<dbReference type="PANTHER" id="PTHR30614:SF34">
    <property type="entry name" value="BLR6398 PROTEIN"/>
    <property type="match status" value="1"/>
</dbReference>
<gene>
    <name evidence="10" type="ORF">BLA27_02465</name>
</gene>
<keyword evidence="5 8" id="KW-0812">Transmembrane</keyword>
<feature type="domain" description="ABC transmembrane type-1" evidence="9">
    <location>
        <begin position="17"/>
        <end position="205"/>
    </location>
</feature>
<feature type="transmembrane region" description="Helical" evidence="8">
    <location>
        <begin position="184"/>
        <end position="204"/>
    </location>
</feature>
<sequence>MTTAFNHNHLMFLLEGALWTVILTGMAFIGGGIVGFIVALGRITPSRALRLIAATYVQLIQGTPLLVIMFIIYFGLPTLGFSITPLFAAGISLTIYVSAYLGEIWRGCLESVPKAQWEGAECLALSRAQRMFKVILPQAVRIATPPTVGFSVQIVKNTSLASVVGFVELTRAGQLINNSIFEPFLIYLIVAALYFCLCFPLSAFSQRLENMGPRRRIRKEPEAQGTAIQGG</sequence>
<feature type="transmembrane region" description="Helical" evidence="8">
    <location>
        <begin position="16"/>
        <end position="39"/>
    </location>
</feature>
<dbReference type="InterPro" id="IPR043429">
    <property type="entry name" value="ArtM/GltK/GlnP/TcyL/YhdX-like"/>
</dbReference>